<dbReference type="RefSeq" id="WP_045169287.1">
    <property type="nucleotide sequence ID" value="NZ_CP113865.1"/>
</dbReference>
<dbReference type="InterPro" id="IPR016478">
    <property type="entry name" value="GTPase_MTG1"/>
</dbReference>
<dbReference type="Pfam" id="PF01926">
    <property type="entry name" value="MMR_HSR1"/>
    <property type="match status" value="1"/>
</dbReference>
<feature type="domain" description="CP-type G" evidence="5">
    <location>
        <begin position="14"/>
        <end position="177"/>
    </location>
</feature>
<protein>
    <recommendedName>
        <fullName evidence="1 4">Ribosome biogenesis GTPase A</fullName>
    </recommendedName>
</protein>
<evidence type="ECO:0000256" key="1">
    <source>
        <dbReference type="ARBA" id="ARBA00014898"/>
    </source>
</evidence>
<evidence type="ECO:0000256" key="2">
    <source>
        <dbReference type="ARBA" id="ARBA00022741"/>
    </source>
</evidence>
<dbReference type="EMBL" id="CP113865">
    <property type="protein sequence ID" value="WAM34729.1"/>
    <property type="molecule type" value="Genomic_DNA"/>
</dbReference>
<evidence type="ECO:0000256" key="4">
    <source>
        <dbReference type="PIRNR" id="PIRNR006230"/>
    </source>
</evidence>
<dbReference type="CDD" id="cd01856">
    <property type="entry name" value="YlqF"/>
    <property type="match status" value="1"/>
</dbReference>
<organism evidence="6 7">
    <name type="scientific">Caldicellulosiruptor morganii</name>
    <dbReference type="NCBI Taxonomy" id="1387555"/>
    <lineage>
        <taxon>Bacteria</taxon>
        <taxon>Bacillati</taxon>
        <taxon>Bacillota</taxon>
        <taxon>Bacillota incertae sedis</taxon>
        <taxon>Caldicellulosiruptorales</taxon>
        <taxon>Caldicellulosiruptoraceae</taxon>
        <taxon>Caldicellulosiruptor</taxon>
    </lineage>
</organism>
<dbReference type="SUPFAM" id="SSF52540">
    <property type="entry name" value="P-loop containing nucleoside triphosphate hydrolases"/>
    <property type="match status" value="1"/>
</dbReference>
<name>A0ABY7BPH0_9FIRM</name>
<dbReference type="Gene3D" id="1.10.1580.10">
    <property type="match status" value="1"/>
</dbReference>
<keyword evidence="2 4" id="KW-0547">Nucleotide-binding</keyword>
<dbReference type="PIRSF" id="PIRSF006230">
    <property type="entry name" value="MG442"/>
    <property type="match status" value="1"/>
</dbReference>
<accession>A0ABY7BPH0</accession>
<dbReference type="InterPro" id="IPR019991">
    <property type="entry name" value="GTP-bd_ribosome_bgen"/>
</dbReference>
<dbReference type="InterPro" id="IPR006073">
    <property type="entry name" value="GTP-bd"/>
</dbReference>
<dbReference type="InterPro" id="IPR030378">
    <property type="entry name" value="G_CP_dom"/>
</dbReference>
<evidence type="ECO:0000313" key="7">
    <source>
        <dbReference type="Proteomes" id="UP001164909"/>
    </source>
</evidence>
<dbReference type="PANTHER" id="PTHR45782">
    <property type="entry name" value="MITOCHONDRIAL RIBOSOME-ASSOCIATED GTPASE 1"/>
    <property type="match status" value="1"/>
</dbReference>
<dbReference type="InterPro" id="IPR027417">
    <property type="entry name" value="P-loop_NTPase"/>
</dbReference>
<comment type="subcellular location">
    <subcellularLocation>
        <location evidence="4">Cytoplasm</location>
    </subcellularLocation>
</comment>
<comment type="similarity">
    <text evidence="4">Belongs to the TRAFAC class YlqF/YawG GTPase family. MTG1 subfamily.</text>
</comment>
<evidence type="ECO:0000259" key="5">
    <source>
        <dbReference type="PROSITE" id="PS51721"/>
    </source>
</evidence>
<dbReference type="NCBIfam" id="TIGR03596">
    <property type="entry name" value="GTPase_YlqF"/>
    <property type="match status" value="1"/>
</dbReference>
<dbReference type="Gene3D" id="3.40.50.300">
    <property type="entry name" value="P-loop containing nucleotide triphosphate hydrolases"/>
    <property type="match status" value="1"/>
</dbReference>
<keyword evidence="4" id="KW-0963">Cytoplasm</keyword>
<reference evidence="6" key="1">
    <citation type="submission" date="2022-12" db="EMBL/GenBank/DDBJ databases">
        <authorList>
            <person name="Bing R.G."/>
            <person name="Willard D.J."/>
            <person name="Manesh M.J.H."/>
            <person name="Laemthong T."/>
            <person name="Crosby J.R."/>
            <person name="Kelly R.M."/>
        </authorList>
    </citation>
    <scope>NUCLEOTIDE SEQUENCE</scope>
    <source>
        <strain evidence="6">DSM 8990</strain>
    </source>
</reference>
<comment type="function">
    <text evidence="4">Required for a late step of 50S ribosomal subunit assembly. Has GTPase activity.</text>
</comment>
<keyword evidence="7" id="KW-1185">Reference proteome</keyword>
<evidence type="ECO:0000256" key="3">
    <source>
        <dbReference type="ARBA" id="ARBA00023134"/>
    </source>
</evidence>
<proteinExistence type="inferred from homology"/>
<dbReference type="InterPro" id="IPR023179">
    <property type="entry name" value="GTP-bd_ortho_bundle_sf"/>
</dbReference>
<evidence type="ECO:0000313" key="6">
    <source>
        <dbReference type="EMBL" id="WAM34729.1"/>
    </source>
</evidence>
<dbReference type="Proteomes" id="UP001164909">
    <property type="component" value="Chromosome"/>
</dbReference>
<keyword evidence="3 4" id="KW-0342">GTP-binding</keyword>
<dbReference type="PROSITE" id="PS51721">
    <property type="entry name" value="G_CP"/>
    <property type="match status" value="1"/>
</dbReference>
<dbReference type="PANTHER" id="PTHR45782:SF4">
    <property type="entry name" value="MITOCHONDRIAL RIBOSOME-ASSOCIATED GTPASE 1"/>
    <property type="match status" value="1"/>
</dbReference>
<sequence>MIVQWYPGHMQKAKREILEINKYVDLYLILLDARAPLSSRNEDLEVLIKGKPMIYLLNKSDLADEKKNNQFLKYFESINHKAICIDSLRGTNIKNIFKIAENLLKDKIEEARQKGRRKIIRFGVLGIPNVGKSTLINKITNSSKAKTGDKPGVTRSKQWIKINDYFEMLDTPGILLPKLEDDMVAVKLCAIGSIKDELYDRELVAKKTIDIIKKDYCDLLNKKYSLDFSNMSGDDYLVEIGRKRGCVLKEGRIDTLKAASLFLEDLRKAKIGRITLDEIGSR</sequence>
<gene>
    <name evidence="6" type="primary">ylqF</name>
    <name evidence="6" type="ORF">OTK00_000974</name>
</gene>